<dbReference type="InterPro" id="IPR000182">
    <property type="entry name" value="GNAT_dom"/>
</dbReference>
<reference evidence="2 3" key="1">
    <citation type="submission" date="2021-05" db="EMBL/GenBank/DDBJ databases">
        <title>Staphylococcus fleurettii isolated from lake water in First Nation community in Manitoba, Canada.</title>
        <authorList>
            <person name="Bashar S."/>
            <person name="Murdock A."/>
            <person name="Patidar R."/>
            <person name="Golding G."/>
            <person name="Farenhorst A."/>
            <person name="Kumar A."/>
        </authorList>
    </citation>
    <scope>NUCLEOTIDE SEQUENCE [LARGE SCALE GENOMIC DNA]</scope>
    <source>
        <strain evidence="2 3">SF002</strain>
    </source>
</reference>
<dbReference type="InterPro" id="IPR016181">
    <property type="entry name" value="Acyl_CoA_acyltransferase"/>
</dbReference>
<evidence type="ECO:0000259" key="1">
    <source>
        <dbReference type="PROSITE" id="PS51186"/>
    </source>
</evidence>
<sequence length="145" mass="16946">MHFRKIYTEDYNDCAKNLVSAYAGPPWHNKWTDQEALLRIEATMSGFNSRGYVIENEDTIIAMCIGRIDYYFNNFNQFFIDEFNVIPNQQGFGIGKQLMNFIIDEMKQEKINKIFLITGGESASKFYAKNKFEITNDGFMMELDL</sequence>
<dbReference type="CDD" id="cd04301">
    <property type="entry name" value="NAT_SF"/>
    <property type="match status" value="1"/>
</dbReference>
<protein>
    <submittedName>
        <fullName evidence="2">GNAT family N-acetyltransferase</fullName>
    </submittedName>
</protein>
<dbReference type="EMBL" id="JAGXBM010000004">
    <property type="protein sequence ID" value="MBS3696763.1"/>
    <property type="molecule type" value="Genomic_DNA"/>
</dbReference>
<comment type="caution">
    <text evidence="2">The sequence shown here is derived from an EMBL/GenBank/DDBJ whole genome shotgun (WGS) entry which is preliminary data.</text>
</comment>
<organism evidence="2 3">
    <name type="scientific">Mammaliicoccus fleurettii</name>
    <dbReference type="NCBI Taxonomy" id="150056"/>
    <lineage>
        <taxon>Bacteria</taxon>
        <taxon>Bacillati</taxon>
        <taxon>Bacillota</taxon>
        <taxon>Bacilli</taxon>
        <taxon>Bacillales</taxon>
        <taxon>Staphylococcaceae</taxon>
        <taxon>Mammaliicoccus</taxon>
    </lineage>
</organism>
<dbReference type="SUPFAM" id="SSF55729">
    <property type="entry name" value="Acyl-CoA N-acyltransferases (Nat)"/>
    <property type="match status" value="1"/>
</dbReference>
<gene>
    <name evidence="2" type="ORF">JJQ58_04595</name>
</gene>
<evidence type="ECO:0000313" key="2">
    <source>
        <dbReference type="EMBL" id="MBS3696763.1"/>
    </source>
</evidence>
<proteinExistence type="predicted"/>
<dbReference type="RefSeq" id="WP_107508970.1">
    <property type="nucleotide sequence ID" value="NZ_JAAQPD010000032.1"/>
</dbReference>
<name>A0ABS5MLH3_9STAP</name>
<dbReference type="PROSITE" id="PS51186">
    <property type="entry name" value="GNAT"/>
    <property type="match status" value="1"/>
</dbReference>
<feature type="domain" description="N-acetyltransferase" evidence="1">
    <location>
        <begin position="1"/>
        <end position="145"/>
    </location>
</feature>
<accession>A0ABS5MLH3</accession>
<dbReference type="Gene3D" id="3.40.630.30">
    <property type="match status" value="1"/>
</dbReference>
<dbReference type="Pfam" id="PF00583">
    <property type="entry name" value="Acetyltransf_1"/>
    <property type="match status" value="1"/>
</dbReference>
<keyword evidence="3" id="KW-1185">Reference proteome</keyword>
<evidence type="ECO:0000313" key="3">
    <source>
        <dbReference type="Proteomes" id="UP000681586"/>
    </source>
</evidence>
<dbReference type="Proteomes" id="UP000681586">
    <property type="component" value="Unassembled WGS sequence"/>
</dbReference>